<dbReference type="AlphaFoldDB" id="A0A2M6WDH7"/>
<organism evidence="2 3">
    <name type="scientific">Candidatus Komeilibacteria bacterium CG10_big_fil_rev_8_21_14_0_10_41_13</name>
    <dbReference type="NCBI Taxonomy" id="1974476"/>
    <lineage>
        <taxon>Bacteria</taxon>
        <taxon>Candidatus Komeiliibacteriota</taxon>
    </lineage>
</organism>
<dbReference type="EMBL" id="PFBO01000002">
    <property type="protein sequence ID" value="PIT90832.1"/>
    <property type="molecule type" value="Genomic_DNA"/>
</dbReference>
<evidence type="ECO:0000313" key="2">
    <source>
        <dbReference type="EMBL" id="PIT90832.1"/>
    </source>
</evidence>
<dbReference type="Proteomes" id="UP000230543">
    <property type="component" value="Unassembled WGS sequence"/>
</dbReference>
<feature type="chain" id="PRO_5014941366" evidence="1">
    <location>
        <begin position="25"/>
        <end position="192"/>
    </location>
</feature>
<feature type="non-terminal residue" evidence="2">
    <location>
        <position position="192"/>
    </location>
</feature>
<keyword evidence="1" id="KW-0732">Signal</keyword>
<feature type="signal peptide" evidence="1">
    <location>
        <begin position="1"/>
        <end position="24"/>
    </location>
</feature>
<evidence type="ECO:0000256" key="1">
    <source>
        <dbReference type="SAM" id="SignalP"/>
    </source>
</evidence>
<comment type="caution">
    <text evidence="2">The sequence shown here is derived from an EMBL/GenBank/DDBJ whole genome shotgun (WGS) entry which is preliminary data.</text>
</comment>
<gene>
    <name evidence="2" type="ORF">COU22_00015</name>
</gene>
<proteinExistence type="predicted"/>
<name>A0A2M6WDH7_9BACT</name>
<protein>
    <submittedName>
        <fullName evidence="2">Uncharacterized protein</fullName>
    </submittedName>
</protein>
<reference evidence="3" key="1">
    <citation type="submission" date="2017-09" db="EMBL/GenBank/DDBJ databases">
        <title>Depth-based differentiation of microbial function through sediment-hosted aquifers and enrichment of novel symbionts in the deep terrestrial subsurface.</title>
        <authorList>
            <person name="Probst A.J."/>
            <person name="Ladd B."/>
            <person name="Jarett J.K."/>
            <person name="Geller-Mcgrath D.E."/>
            <person name="Sieber C.M.K."/>
            <person name="Emerson J.B."/>
            <person name="Anantharaman K."/>
            <person name="Thomas B.C."/>
            <person name="Malmstrom R."/>
            <person name="Stieglmeier M."/>
            <person name="Klingl A."/>
            <person name="Woyke T."/>
            <person name="Ryan C.M."/>
            <person name="Banfield J.F."/>
        </authorList>
    </citation>
    <scope>NUCLEOTIDE SEQUENCE [LARGE SCALE GENOMIC DNA]</scope>
</reference>
<accession>A0A2M6WDH7</accession>
<evidence type="ECO:0000313" key="3">
    <source>
        <dbReference type="Proteomes" id="UP000230543"/>
    </source>
</evidence>
<sequence>MRKFLFIILAGLTVLSFNPLSVRADVWEAPAGDPPDNNRTRPLDKSSLFQVKEGEVRSKAGFFVGSADTLAADPSDVIQLLPAGQICLNGTCISNWNDTAYWTLSGSDIYNSNAGNVGINDTTPDYDLDIVGQLSVEGPTYPVGLFVRTTAVTGGSLGSLSGIASAVQSIARTSGNMTDGFGGGIVFNIADS</sequence>